<evidence type="ECO:0000256" key="5">
    <source>
        <dbReference type="ARBA" id="ARBA00022833"/>
    </source>
</evidence>
<evidence type="ECO:0000313" key="10">
    <source>
        <dbReference type="EMBL" id="JAC70222.1"/>
    </source>
</evidence>
<evidence type="ECO:0000256" key="9">
    <source>
        <dbReference type="SAM" id="SignalP"/>
    </source>
</evidence>
<evidence type="ECO:0000256" key="2">
    <source>
        <dbReference type="ARBA" id="ARBA00022670"/>
    </source>
</evidence>
<name>A0A061RBA4_9CHLO</name>
<dbReference type="Gene3D" id="3.10.170.20">
    <property type="match status" value="1"/>
</dbReference>
<feature type="chain" id="PRO_5001610447" evidence="9">
    <location>
        <begin position="25"/>
        <end position="487"/>
    </location>
</feature>
<dbReference type="EMBL" id="GBEZ01015988">
    <property type="protein sequence ID" value="JAC70222.1"/>
    <property type="molecule type" value="Transcribed_RNA"/>
</dbReference>
<feature type="binding site" evidence="8">
    <location>
        <position position="304"/>
    </location>
    <ligand>
        <name>Zn(2+)</name>
        <dbReference type="ChEBI" id="CHEBI:29105"/>
        <note>catalytic</note>
    </ligand>
</feature>
<keyword evidence="9" id="KW-0732">Signal</keyword>
<evidence type="ECO:0000256" key="4">
    <source>
        <dbReference type="ARBA" id="ARBA00022801"/>
    </source>
</evidence>
<evidence type="ECO:0000256" key="8">
    <source>
        <dbReference type="PIRSR" id="PIRSR601577-2"/>
    </source>
</evidence>
<dbReference type="GO" id="GO:0016020">
    <property type="term" value="C:membrane"/>
    <property type="evidence" value="ECO:0007669"/>
    <property type="project" value="InterPro"/>
</dbReference>
<dbReference type="GO" id="GO:0046872">
    <property type="term" value="F:metal ion binding"/>
    <property type="evidence" value="ECO:0007669"/>
    <property type="project" value="UniProtKB-KW"/>
</dbReference>
<keyword evidence="4" id="KW-0378">Hydrolase</keyword>
<keyword evidence="6 8" id="KW-0482">Metalloprotease</keyword>
<dbReference type="GO" id="GO:0004222">
    <property type="term" value="F:metalloendopeptidase activity"/>
    <property type="evidence" value="ECO:0007669"/>
    <property type="project" value="InterPro"/>
</dbReference>
<dbReference type="SUPFAM" id="SSF55486">
    <property type="entry name" value="Metalloproteases ('zincins'), catalytic domain"/>
    <property type="match status" value="1"/>
</dbReference>
<accession>A0A061RBA4</accession>
<organism evidence="10">
    <name type="scientific">Tetraselmis sp. GSL018</name>
    <dbReference type="NCBI Taxonomy" id="582737"/>
    <lineage>
        <taxon>Eukaryota</taxon>
        <taxon>Viridiplantae</taxon>
        <taxon>Chlorophyta</taxon>
        <taxon>core chlorophytes</taxon>
        <taxon>Chlorodendrophyceae</taxon>
        <taxon>Chlorodendrales</taxon>
        <taxon>Chlorodendraceae</taxon>
        <taxon>Tetraselmis</taxon>
    </lineage>
</organism>
<feature type="active site" evidence="7">
    <location>
        <position position="227"/>
    </location>
</feature>
<dbReference type="PANTHER" id="PTHR10942:SF0">
    <property type="entry name" value="LEISHMANOLYSIN-LIKE PEPTIDASE"/>
    <property type="match status" value="1"/>
</dbReference>
<dbReference type="InterPro" id="IPR001577">
    <property type="entry name" value="Peptidase_M8"/>
</dbReference>
<dbReference type="GO" id="GO:0007155">
    <property type="term" value="P:cell adhesion"/>
    <property type="evidence" value="ECO:0007669"/>
    <property type="project" value="InterPro"/>
</dbReference>
<proteinExistence type="inferred from homology"/>
<comment type="cofactor">
    <cofactor evidence="8">
        <name>Zn(2+)</name>
        <dbReference type="ChEBI" id="CHEBI:29105"/>
    </cofactor>
    <text evidence="8">Binds 1 zinc ion per subunit.</text>
</comment>
<keyword evidence="3 8" id="KW-0479">Metal-binding</keyword>
<gene>
    <name evidence="10" type="primary">GP63</name>
    <name evidence="10" type="ORF">TSPGSL018_4625</name>
</gene>
<dbReference type="GO" id="GO:0006508">
    <property type="term" value="P:proteolysis"/>
    <property type="evidence" value="ECO:0007669"/>
    <property type="project" value="UniProtKB-KW"/>
</dbReference>
<dbReference type="GO" id="GO:0005737">
    <property type="term" value="C:cytoplasm"/>
    <property type="evidence" value="ECO:0007669"/>
    <property type="project" value="TreeGrafter"/>
</dbReference>
<evidence type="ECO:0000256" key="7">
    <source>
        <dbReference type="PIRSR" id="PIRSR601577-1"/>
    </source>
</evidence>
<comment type="similarity">
    <text evidence="1">Belongs to the peptidase M8 family.</text>
</comment>
<reference evidence="10" key="1">
    <citation type="submission" date="2014-05" db="EMBL/GenBank/DDBJ databases">
        <title>The transcriptome of the halophilic microalga Tetraselmis sp. GSL018 isolated from the Great Salt Lake, Utah.</title>
        <authorList>
            <person name="Jinkerson R.E."/>
            <person name="D'Adamo S."/>
            <person name="Posewitz M.C."/>
        </authorList>
    </citation>
    <scope>NUCLEOTIDE SEQUENCE</scope>
    <source>
        <strain evidence="10">GSL018</strain>
    </source>
</reference>
<dbReference type="PANTHER" id="PTHR10942">
    <property type="entry name" value="LEISHMANOLYSIN-LIKE PEPTIDASE"/>
    <property type="match status" value="1"/>
</dbReference>
<dbReference type="Pfam" id="PF01457">
    <property type="entry name" value="Peptidase_M8"/>
    <property type="match status" value="1"/>
</dbReference>
<evidence type="ECO:0000256" key="1">
    <source>
        <dbReference type="ARBA" id="ARBA00005860"/>
    </source>
</evidence>
<keyword evidence="2" id="KW-0645">Protease</keyword>
<keyword evidence="5 8" id="KW-0862">Zinc</keyword>
<evidence type="ECO:0000256" key="6">
    <source>
        <dbReference type="ARBA" id="ARBA00023049"/>
    </source>
</evidence>
<dbReference type="Gene3D" id="3.90.132.10">
    <property type="entry name" value="Leishmanolysin , domain 2"/>
    <property type="match status" value="1"/>
</dbReference>
<protein>
    <submittedName>
        <fullName evidence="10">Leishmanolysin</fullName>
    </submittedName>
</protein>
<dbReference type="AlphaFoldDB" id="A0A061RBA4"/>
<feature type="binding site" evidence="8">
    <location>
        <position position="230"/>
    </location>
    <ligand>
        <name>Zn(2+)</name>
        <dbReference type="ChEBI" id="CHEBI:29105"/>
        <note>catalytic</note>
    </ligand>
</feature>
<evidence type="ECO:0000256" key="3">
    <source>
        <dbReference type="ARBA" id="ARBA00022723"/>
    </source>
</evidence>
<feature type="binding site" evidence="8">
    <location>
        <position position="226"/>
    </location>
    <ligand>
        <name>Zn(2+)</name>
        <dbReference type="ChEBI" id="CHEBI:29105"/>
        <note>catalytic</note>
    </ligand>
</feature>
<sequence length="487" mass="53044">MQLLRCLVASGLLSELILVLLVGAQEAVSKGKPHVRTLSASTLNEPIRIASYVINLTEEGYNCRSVGEKVQVGEGLNDCKELPPLPKEALDRSDCLHICRAVDIAGEEQRLVLQSALLRAARRISSAVSVLRPGHRQERSTLENCMGRHHVDTNRVPVAYDADLIIVADARPLPEHAPTQSVVCSRDSWGRPASGLIFVSPVVLSKSSLFHDSGRFKEALMRKLLHEMMHILGFEGSSFLLFRDENLKLRRRVTAPVAFWPGDVRQAVITPAVVSRAREHFDAEDLDGVPLALSPSDPVGSAPHWHPKYCFGEIMTASVGSDNALSALSLALLEDSGWYSVNYSAAERWSWGRGQGAAFLRSGCDKWEDGTAYHCRGHPGPGTPKLCTHDAASTGFCANTTAVSQTQRRDTLSELPDAFAEDSCMLAVPELQGLCAEPPEDHSTLPDWTVYGESSRCFDVSIDNSALAVCLPHNCSQDGLLSFELDG</sequence>
<feature type="signal peptide" evidence="9">
    <location>
        <begin position="1"/>
        <end position="24"/>
    </location>
</feature>